<evidence type="ECO:0000256" key="1">
    <source>
        <dbReference type="SAM" id="SignalP"/>
    </source>
</evidence>
<dbReference type="EMBL" id="VCAU01000033">
    <property type="protein sequence ID" value="KAF9889691.1"/>
    <property type="molecule type" value="Genomic_DNA"/>
</dbReference>
<keyword evidence="3" id="KW-1185">Reference proteome</keyword>
<protein>
    <submittedName>
        <fullName evidence="2">Uncharacterized protein</fullName>
    </submittedName>
</protein>
<comment type="caution">
    <text evidence="2">The sequence shown here is derived from an EMBL/GenBank/DDBJ whole genome shotgun (WGS) entry which is preliminary data.</text>
</comment>
<evidence type="ECO:0000313" key="3">
    <source>
        <dbReference type="Proteomes" id="UP001194746"/>
    </source>
</evidence>
<feature type="chain" id="PRO_5042199278" evidence="1">
    <location>
        <begin position="21"/>
        <end position="477"/>
    </location>
</feature>
<keyword evidence="1" id="KW-0732">Signal</keyword>
<dbReference type="Pfam" id="PF13450">
    <property type="entry name" value="NAD_binding_8"/>
    <property type="match status" value="1"/>
</dbReference>
<reference evidence="2" key="2">
    <citation type="submission" date="2020-02" db="EMBL/GenBank/DDBJ databases">
        <authorList>
            <person name="Gilchrist C.L.M."/>
            <person name="Chooi Y.-H."/>
        </authorList>
    </citation>
    <scope>NUCLEOTIDE SEQUENCE</scope>
    <source>
        <strain evidence="2">MST-FP2251</strain>
    </source>
</reference>
<dbReference type="Gene3D" id="3.50.50.60">
    <property type="entry name" value="FAD/NAD(P)-binding domain"/>
    <property type="match status" value="1"/>
</dbReference>
<dbReference type="Gene3D" id="1.10.405.20">
    <property type="match status" value="1"/>
</dbReference>
<accession>A0AAD4GUG7</accession>
<feature type="signal peptide" evidence="1">
    <location>
        <begin position="1"/>
        <end position="20"/>
    </location>
</feature>
<dbReference type="SUPFAM" id="SSF51905">
    <property type="entry name" value="FAD/NAD(P)-binding domain"/>
    <property type="match status" value="1"/>
</dbReference>
<dbReference type="Proteomes" id="UP001194746">
    <property type="component" value="Unassembled WGS sequence"/>
</dbReference>
<name>A0AAD4GUG7_ASPNN</name>
<sequence>MILLPTSILSLVASASLVSASSRHETLYKDVVIVGGGASGAYAAVRLRDDYGKSIALIEKQDILGGMVDSYVDPDTKIPYDFGVKSFIDAGNAKGFFDRFNIPLGNASVVTVTTDYIDFTTGQVVQYDLPPFEDQMAAMAKFLAIVEPWETLMQPGYDHFPLPSAIPADLLLPYGEFITKHGLEAAIPLIYPTTGLGLGNMARETTMFVLQAFGASMARAFVGKQAQFVPASGRNQDLYDAIAADLADDVLYSSTVLASRRSKAGVSLTVRNHRTGQISQIHARRLLLAIEPTADNMAPFDLDRNERSTLGKFTYTNEYTGLVNNPDFVSGMSYFNVPASAAPDNYLVLPDPSFTARIDYIGGDNLFRVTVVGDESLDANGAKKLVQKDFATLLKAGRLQAATNGSRALNWVDFSAHGPMHARVSVKDVRDGFFQKLTALQGGRSTWWTGGAFSVNFQTTLWEYDELILPGILKGLD</sequence>
<evidence type="ECO:0000313" key="2">
    <source>
        <dbReference type="EMBL" id="KAF9889691.1"/>
    </source>
</evidence>
<proteinExistence type="predicted"/>
<reference evidence="2" key="1">
    <citation type="journal article" date="2019" name="Beilstein J. Org. Chem.">
        <title>Nanangenines: drimane sesquiterpenoids as the dominant metabolite cohort of a novel Australian fungus, Aspergillus nanangensis.</title>
        <authorList>
            <person name="Lacey H.J."/>
            <person name="Gilchrist C.L.M."/>
            <person name="Crombie A."/>
            <person name="Kalaitzis J.A."/>
            <person name="Vuong D."/>
            <person name="Rutledge P.J."/>
            <person name="Turner P."/>
            <person name="Pitt J.I."/>
            <person name="Lacey E."/>
            <person name="Chooi Y.H."/>
            <person name="Piggott A.M."/>
        </authorList>
    </citation>
    <scope>NUCLEOTIDE SEQUENCE</scope>
    <source>
        <strain evidence="2">MST-FP2251</strain>
    </source>
</reference>
<dbReference type="Gene3D" id="3.30.70.1990">
    <property type="match status" value="1"/>
</dbReference>
<dbReference type="InterPro" id="IPR036188">
    <property type="entry name" value="FAD/NAD-bd_sf"/>
</dbReference>
<organism evidence="2 3">
    <name type="scientific">Aspergillus nanangensis</name>
    <dbReference type="NCBI Taxonomy" id="2582783"/>
    <lineage>
        <taxon>Eukaryota</taxon>
        <taxon>Fungi</taxon>
        <taxon>Dikarya</taxon>
        <taxon>Ascomycota</taxon>
        <taxon>Pezizomycotina</taxon>
        <taxon>Eurotiomycetes</taxon>
        <taxon>Eurotiomycetidae</taxon>
        <taxon>Eurotiales</taxon>
        <taxon>Aspergillaceae</taxon>
        <taxon>Aspergillus</taxon>
        <taxon>Aspergillus subgen. Circumdati</taxon>
    </lineage>
</organism>
<dbReference type="AlphaFoldDB" id="A0AAD4GUG7"/>
<gene>
    <name evidence="2" type="ORF">FE257_006997</name>
</gene>